<proteinExistence type="predicted"/>
<sequence length="165" mass="17680">MLHTCFDFSMKRPTMCVKQVLLLALFVENTLAKSRSSSSSSSSRSRSRSRSSGYDDDDANSGGECGVACVVIIVIVILVVIGFVYFALLKANMLPKWARIGSNAVEPEAKVQNSQVQQPFYPAAPPVAVAMPVQAVCCPYCKMALVDLPGNQQVMCPGCGQAIVV</sequence>
<dbReference type="Proteomes" id="UP001190700">
    <property type="component" value="Unassembled WGS sequence"/>
</dbReference>
<name>A0AAE0GCH7_9CHLO</name>
<accession>A0AAE0GCH7</accession>
<organism evidence="4 5">
    <name type="scientific">Cymbomonas tetramitiformis</name>
    <dbReference type="NCBI Taxonomy" id="36881"/>
    <lineage>
        <taxon>Eukaryota</taxon>
        <taxon>Viridiplantae</taxon>
        <taxon>Chlorophyta</taxon>
        <taxon>Pyramimonadophyceae</taxon>
        <taxon>Pyramimonadales</taxon>
        <taxon>Pyramimonadaceae</taxon>
        <taxon>Cymbomonas</taxon>
    </lineage>
</organism>
<feature type="chain" id="PRO_5042258820" evidence="3">
    <location>
        <begin position="33"/>
        <end position="165"/>
    </location>
</feature>
<dbReference type="AlphaFoldDB" id="A0AAE0GCH7"/>
<evidence type="ECO:0000256" key="1">
    <source>
        <dbReference type="SAM" id="MobiDB-lite"/>
    </source>
</evidence>
<keyword evidence="5" id="KW-1185">Reference proteome</keyword>
<reference evidence="4 5" key="1">
    <citation type="journal article" date="2015" name="Genome Biol. Evol.">
        <title>Comparative Genomics of a Bacterivorous Green Alga Reveals Evolutionary Causalities and Consequences of Phago-Mixotrophic Mode of Nutrition.</title>
        <authorList>
            <person name="Burns J.A."/>
            <person name="Paasch A."/>
            <person name="Narechania A."/>
            <person name="Kim E."/>
        </authorList>
    </citation>
    <scope>NUCLEOTIDE SEQUENCE [LARGE SCALE GENOMIC DNA]</scope>
    <source>
        <strain evidence="4 5">PLY_AMNH</strain>
    </source>
</reference>
<feature type="signal peptide" evidence="3">
    <location>
        <begin position="1"/>
        <end position="32"/>
    </location>
</feature>
<protein>
    <submittedName>
        <fullName evidence="4">Uncharacterized protein</fullName>
    </submittedName>
</protein>
<evidence type="ECO:0000313" key="4">
    <source>
        <dbReference type="EMBL" id="KAK3274941.1"/>
    </source>
</evidence>
<evidence type="ECO:0000256" key="2">
    <source>
        <dbReference type="SAM" id="Phobius"/>
    </source>
</evidence>
<keyword evidence="2" id="KW-1133">Transmembrane helix</keyword>
<keyword evidence="2" id="KW-0812">Transmembrane</keyword>
<dbReference type="EMBL" id="LGRX02007475">
    <property type="protein sequence ID" value="KAK3274941.1"/>
    <property type="molecule type" value="Genomic_DNA"/>
</dbReference>
<feature type="compositionally biased region" description="Low complexity" evidence="1">
    <location>
        <begin position="35"/>
        <end position="44"/>
    </location>
</feature>
<evidence type="ECO:0000256" key="3">
    <source>
        <dbReference type="SAM" id="SignalP"/>
    </source>
</evidence>
<keyword evidence="2" id="KW-0472">Membrane</keyword>
<keyword evidence="3" id="KW-0732">Signal</keyword>
<evidence type="ECO:0000313" key="5">
    <source>
        <dbReference type="Proteomes" id="UP001190700"/>
    </source>
</evidence>
<gene>
    <name evidence="4" type="ORF">CYMTET_16906</name>
</gene>
<feature type="transmembrane region" description="Helical" evidence="2">
    <location>
        <begin position="65"/>
        <end position="89"/>
    </location>
</feature>
<feature type="region of interest" description="Disordered" evidence="1">
    <location>
        <begin position="35"/>
        <end position="60"/>
    </location>
</feature>
<comment type="caution">
    <text evidence="4">The sequence shown here is derived from an EMBL/GenBank/DDBJ whole genome shotgun (WGS) entry which is preliminary data.</text>
</comment>